<dbReference type="SUPFAM" id="SSF55961">
    <property type="entry name" value="Bet v1-like"/>
    <property type="match status" value="1"/>
</dbReference>
<dbReference type="RefSeq" id="WP_209655919.1">
    <property type="nucleotide sequence ID" value="NZ_JAGJCB010000016.1"/>
</dbReference>
<evidence type="ECO:0000313" key="5">
    <source>
        <dbReference type="Proteomes" id="UP000670776"/>
    </source>
</evidence>
<gene>
    <name evidence="4" type="ORF">J8H85_14420</name>
</gene>
<dbReference type="Proteomes" id="UP000670776">
    <property type="component" value="Unassembled WGS sequence"/>
</dbReference>
<dbReference type="Pfam" id="PF08327">
    <property type="entry name" value="AHSA1"/>
    <property type="match status" value="1"/>
</dbReference>
<evidence type="ECO:0000256" key="1">
    <source>
        <dbReference type="ARBA" id="ARBA00006817"/>
    </source>
</evidence>
<dbReference type="SUPFAM" id="SSF109854">
    <property type="entry name" value="DinB/YfiT-like putative metalloenzymes"/>
    <property type="match status" value="1"/>
</dbReference>
<organism evidence="4 5">
    <name type="scientific">Mariniflexile gromovii</name>
    <dbReference type="NCBI Taxonomy" id="362523"/>
    <lineage>
        <taxon>Bacteria</taxon>
        <taxon>Pseudomonadati</taxon>
        <taxon>Bacteroidota</taxon>
        <taxon>Flavobacteriia</taxon>
        <taxon>Flavobacteriales</taxon>
        <taxon>Flavobacteriaceae</taxon>
        <taxon>Mariniflexile</taxon>
    </lineage>
</organism>
<dbReference type="EMBL" id="JAGJCB010000016">
    <property type="protein sequence ID" value="MBP0905031.1"/>
    <property type="molecule type" value="Genomic_DNA"/>
</dbReference>
<proteinExistence type="inferred from homology"/>
<evidence type="ECO:0000313" key="4">
    <source>
        <dbReference type="EMBL" id="MBP0905031.1"/>
    </source>
</evidence>
<dbReference type="InterPro" id="IPR024775">
    <property type="entry name" value="DinB-like"/>
</dbReference>
<dbReference type="InterPro" id="IPR013538">
    <property type="entry name" value="ASHA1/2-like_C"/>
</dbReference>
<reference evidence="4 5" key="1">
    <citation type="submission" date="2021-04" db="EMBL/GenBank/DDBJ databases">
        <title>Mariniflexile gromovii gen. nov., sp. nov., a gliding bacterium isolated from the sea urchin Strongylocentrotus intermedius.</title>
        <authorList>
            <person name="Ko S."/>
            <person name="Le V."/>
            <person name="Ahn C.-Y."/>
            <person name="Oh H.-M."/>
        </authorList>
    </citation>
    <scope>NUCLEOTIDE SEQUENCE [LARGE SCALE GENOMIC DNA]</scope>
    <source>
        <strain evidence="4 5">KCTC 12570</strain>
    </source>
</reference>
<dbReference type="InterPro" id="IPR034660">
    <property type="entry name" value="DinB/YfiT-like"/>
</dbReference>
<keyword evidence="5" id="KW-1185">Reference proteome</keyword>
<dbReference type="Pfam" id="PF12867">
    <property type="entry name" value="DinB_2"/>
    <property type="match status" value="1"/>
</dbReference>
<name>A0ABS4BWQ6_9FLAO</name>
<dbReference type="InterPro" id="IPR023393">
    <property type="entry name" value="START-like_dom_sf"/>
</dbReference>
<accession>A0ABS4BWQ6</accession>
<comment type="similarity">
    <text evidence="1">Belongs to the AHA1 family.</text>
</comment>
<dbReference type="Gene3D" id="3.30.530.20">
    <property type="match status" value="1"/>
</dbReference>
<feature type="domain" description="Activator of Hsp90 ATPase homologue 1/2-like C-terminal" evidence="2">
    <location>
        <begin position="15"/>
        <end position="137"/>
    </location>
</feature>
<dbReference type="Gene3D" id="1.20.120.450">
    <property type="entry name" value="dinb family like domain"/>
    <property type="match status" value="1"/>
</dbReference>
<evidence type="ECO:0000259" key="2">
    <source>
        <dbReference type="Pfam" id="PF08327"/>
    </source>
</evidence>
<evidence type="ECO:0000259" key="3">
    <source>
        <dbReference type="Pfam" id="PF12867"/>
    </source>
</evidence>
<protein>
    <submittedName>
        <fullName evidence="4">DinB family protein</fullName>
    </submittedName>
</protein>
<feature type="domain" description="DinB-like" evidence="3">
    <location>
        <begin position="155"/>
        <end position="298"/>
    </location>
</feature>
<sequence length="305" mass="35670">MNKKITFSTTTKIHASKESVWEILLSDDLYQTAWDAKLKTSWKPGTNIQFNGTWENVEYSDKGMVQIIEKNSFLKFSYWSSFWNAPDIPEEYCNISYKINSLDNFSCELTIFQEGFRDEKHYNDTVELWNHTFSIIKSKSEELYLTTLNNKVCDKLISMVDSISHELYNKPVPNGWNIAQVIEHIIMGNSDLKQFLTEKPLDSPTSYDIHIPNIRAMMLNEKDKQKSPDFLIPSSKKYDKENHKTQLAKIQSEINDCIQTLDMYKKCGAFELPPFGLMSVYEWLNFSVFHISRHVNQIDQLVKKL</sequence>
<comment type="caution">
    <text evidence="4">The sequence shown here is derived from an EMBL/GenBank/DDBJ whole genome shotgun (WGS) entry which is preliminary data.</text>
</comment>